<protein>
    <submittedName>
        <fullName evidence="4">G patch domain-containing protein 2</fullName>
    </submittedName>
</protein>
<dbReference type="STRING" id="7574.A0A1S3HMB6"/>
<evidence type="ECO:0000313" key="3">
    <source>
        <dbReference type="Proteomes" id="UP000085678"/>
    </source>
</evidence>
<dbReference type="SMART" id="SM00443">
    <property type="entry name" value="G_patch"/>
    <property type="match status" value="1"/>
</dbReference>
<gene>
    <name evidence="4" type="primary">LOC106155747</name>
</gene>
<keyword evidence="3" id="KW-1185">Reference proteome</keyword>
<proteinExistence type="predicted"/>
<dbReference type="RefSeq" id="XP_013386177.1">
    <property type="nucleotide sequence ID" value="XM_013530723.2"/>
</dbReference>
<dbReference type="GO" id="GO:0003676">
    <property type="term" value="F:nucleic acid binding"/>
    <property type="evidence" value="ECO:0007669"/>
    <property type="project" value="InterPro"/>
</dbReference>
<dbReference type="InterPro" id="IPR051189">
    <property type="entry name" value="Splicing_assoc_domain"/>
</dbReference>
<feature type="compositionally biased region" description="Basic and acidic residues" evidence="1">
    <location>
        <begin position="180"/>
        <end position="192"/>
    </location>
</feature>
<feature type="compositionally biased region" description="Basic and acidic residues" evidence="1">
    <location>
        <begin position="36"/>
        <end position="49"/>
    </location>
</feature>
<feature type="region of interest" description="Disordered" evidence="1">
    <location>
        <begin position="423"/>
        <end position="443"/>
    </location>
</feature>
<reference evidence="4" key="1">
    <citation type="submission" date="2025-08" db="UniProtKB">
        <authorList>
            <consortium name="RefSeq"/>
        </authorList>
    </citation>
    <scope>IDENTIFICATION</scope>
    <source>
        <tissue evidence="4">Gonads</tissue>
    </source>
</reference>
<dbReference type="AlphaFoldDB" id="A0A1S3HMB6"/>
<feature type="region of interest" description="Disordered" evidence="1">
    <location>
        <begin position="35"/>
        <end position="71"/>
    </location>
</feature>
<feature type="region of interest" description="Disordered" evidence="1">
    <location>
        <begin position="131"/>
        <end position="259"/>
    </location>
</feature>
<feature type="region of interest" description="Disordered" evidence="1">
    <location>
        <begin position="338"/>
        <end position="392"/>
    </location>
</feature>
<dbReference type="Pfam" id="PF01585">
    <property type="entry name" value="G-patch"/>
    <property type="match status" value="1"/>
</dbReference>
<evidence type="ECO:0000313" key="4">
    <source>
        <dbReference type="RefSeq" id="XP_013386177.1"/>
    </source>
</evidence>
<feature type="compositionally biased region" description="Basic residues" evidence="1">
    <location>
        <begin position="59"/>
        <end position="71"/>
    </location>
</feature>
<feature type="compositionally biased region" description="Basic and acidic residues" evidence="1">
    <location>
        <begin position="201"/>
        <end position="223"/>
    </location>
</feature>
<dbReference type="OrthoDB" id="6095487at2759"/>
<dbReference type="Proteomes" id="UP000085678">
    <property type="component" value="Unplaced"/>
</dbReference>
<dbReference type="PROSITE" id="PS50174">
    <property type="entry name" value="G_PATCH"/>
    <property type="match status" value="1"/>
</dbReference>
<accession>A0A1S3HMB6</accession>
<organism evidence="3 4">
    <name type="scientific">Lingula anatina</name>
    <name type="common">Brachiopod</name>
    <name type="synonym">Lingula unguis</name>
    <dbReference type="NCBI Taxonomy" id="7574"/>
    <lineage>
        <taxon>Eukaryota</taxon>
        <taxon>Metazoa</taxon>
        <taxon>Spiralia</taxon>
        <taxon>Lophotrochozoa</taxon>
        <taxon>Brachiopoda</taxon>
        <taxon>Linguliformea</taxon>
        <taxon>Lingulata</taxon>
        <taxon>Lingulida</taxon>
        <taxon>Linguloidea</taxon>
        <taxon>Lingulidae</taxon>
        <taxon>Lingula</taxon>
    </lineage>
</organism>
<feature type="domain" description="G-patch" evidence="2">
    <location>
        <begin position="388"/>
        <end position="434"/>
    </location>
</feature>
<dbReference type="InParanoid" id="A0A1S3HMB6"/>
<evidence type="ECO:0000256" key="1">
    <source>
        <dbReference type="SAM" id="MobiDB-lite"/>
    </source>
</evidence>
<dbReference type="KEGG" id="lak:106155747"/>
<sequence>MDNSIVKDLENLQVFSTYDIYKMDELVQDLTNALEESSKQNERRAKSDDGMSMGYVRTRACKKRKNKKRRTSQNFHVEFGNMTEASESSLDGALKDYMENAAQQSDSDDLAIARRFSSLALPQHAISLAESDSVTETVSPLRAQSRRRRKFKMAVDPDPGSDIAMQEYKPRKKRMKGKGSLKDKSMDSDKEGGMASKKRSFKEMASKENVLDGGDKMETEKWQDSTSSSLSSSEPETYDEEGQDGDDEQSDFFHETGPVCGIPGIIPWWEKQKIEEDSQDKKFKEILNGSLDHMSVESRRGFQARLKKVAGLHGREIRLGRRRLKDRRPGYTAYKFFQDRHQKKSDPSGLWQLASPNQSGDVKRRRKTPPTSPVDEDLVGGDASPIPEDNIGNKMLQTMGWVPGTGLGPTGSGMQTPITAHLRQRRQGLGANVDDERETKSDE</sequence>
<dbReference type="GeneID" id="106155747"/>
<dbReference type="PANTHER" id="PTHR14195">
    <property type="entry name" value="G PATCH DOMAIN CONTAINING PROTEIN 2"/>
    <property type="match status" value="1"/>
</dbReference>
<feature type="compositionally biased region" description="Acidic residues" evidence="1">
    <location>
        <begin position="236"/>
        <end position="250"/>
    </location>
</feature>
<feature type="compositionally biased region" description="Basic residues" evidence="1">
    <location>
        <begin position="170"/>
        <end position="179"/>
    </location>
</feature>
<evidence type="ECO:0000259" key="2">
    <source>
        <dbReference type="PROSITE" id="PS50174"/>
    </source>
</evidence>
<dbReference type="InterPro" id="IPR000467">
    <property type="entry name" value="G_patch_dom"/>
</dbReference>
<name>A0A1S3HMB6_LINAN</name>